<reference evidence="13" key="1">
    <citation type="submission" date="2016-11" db="EMBL/GenBank/DDBJ databases">
        <authorList>
            <person name="Varghese N."/>
            <person name="Submissions S."/>
        </authorList>
    </citation>
    <scope>NUCLEOTIDE SEQUENCE [LARGE SCALE GENOMIC DNA]</scope>
    <source>
        <strain evidence="13">DSM 13643</strain>
    </source>
</reference>
<dbReference type="AlphaFoldDB" id="A0A1M5VPL3"/>
<gene>
    <name evidence="12" type="ORF">SAMN02745135_02038</name>
</gene>
<dbReference type="InterPro" id="IPR048445">
    <property type="entry name" value="DncV-like_NTFase"/>
</dbReference>
<dbReference type="GO" id="GO:0046872">
    <property type="term" value="F:metal ion binding"/>
    <property type="evidence" value="ECO:0007669"/>
    <property type="project" value="UniProtKB-KW"/>
</dbReference>
<accession>A0A1M5VPL3</accession>
<comment type="catalytic activity">
    <reaction evidence="10">
        <text>GTP + ATP = 3',3'-cGAMP + 2 diphosphate</text>
        <dbReference type="Rhea" id="RHEA:35647"/>
        <dbReference type="ChEBI" id="CHEBI:30616"/>
        <dbReference type="ChEBI" id="CHEBI:33019"/>
        <dbReference type="ChEBI" id="CHEBI:37565"/>
        <dbReference type="ChEBI" id="CHEBI:71501"/>
    </reaction>
    <physiologicalReaction direction="left-to-right" evidence="10">
        <dbReference type="Rhea" id="RHEA:35648"/>
    </physiologicalReaction>
</comment>
<dbReference type="GO" id="GO:0051607">
    <property type="term" value="P:defense response to virus"/>
    <property type="evidence" value="ECO:0007669"/>
    <property type="project" value="UniProtKB-KW"/>
</dbReference>
<keyword evidence="2" id="KW-0548">Nucleotidyltransferase</keyword>
<evidence type="ECO:0000256" key="2">
    <source>
        <dbReference type="ARBA" id="ARBA00022695"/>
    </source>
</evidence>
<dbReference type="GO" id="GO:0016779">
    <property type="term" value="F:nucleotidyltransferase activity"/>
    <property type="evidence" value="ECO:0007669"/>
    <property type="project" value="UniProtKB-KW"/>
</dbReference>
<keyword evidence="1" id="KW-0808">Transferase</keyword>
<proteinExistence type="predicted"/>
<dbReference type="RefSeq" id="WP_073197437.1">
    <property type="nucleotide sequence ID" value="NZ_FQXO01000067.1"/>
</dbReference>
<evidence type="ECO:0000256" key="3">
    <source>
        <dbReference type="ARBA" id="ARBA00022723"/>
    </source>
</evidence>
<keyword evidence="6" id="KW-0460">Magnesium</keyword>
<dbReference type="OrthoDB" id="5569081at2"/>
<evidence type="ECO:0000256" key="8">
    <source>
        <dbReference type="ARBA" id="ARBA00023118"/>
    </source>
</evidence>
<evidence type="ECO:0000313" key="12">
    <source>
        <dbReference type="EMBL" id="SHH76924.1"/>
    </source>
</evidence>
<evidence type="ECO:0000256" key="7">
    <source>
        <dbReference type="ARBA" id="ARBA00023080"/>
    </source>
</evidence>
<dbReference type="GO" id="GO:0005524">
    <property type="term" value="F:ATP binding"/>
    <property type="evidence" value="ECO:0007669"/>
    <property type="project" value="UniProtKB-KW"/>
</dbReference>
<keyword evidence="5" id="KW-0067">ATP-binding</keyword>
<keyword evidence="7" id="KW-0546">Nucleotide metabolism</keyword>
<dbReference type="EMBL" id="FQXO01000067">
    <property type="protein sequence ID" value="SHH76924.1"/>
    <property type="molecule type" value="Genomic_DNA"/>
</dbReference>
<name>A0A1M5VPL3_9FIRM</name>
<keyword evidence="8" id="KW-0051">Antiviral defense</keyword>
<protein>
    <recommendedName>
        <fullName evidence="9">Cyclic GMP-AMP synthase</fullName>
    </recommendedName>
</protein>
<evidence type="ECO:0000256" key="4">
    <source>
        <dbReference type="ARBA" id="ARBA00022741"/>
    </source>
</evidence>
<dbReference type="Pfam" id="PF21654">
    <property type="entry name" value="DncV-like_NTFase"/>
    <property type="match status" value="1"/>
</dbReference>
<keyword evidence="13" id="KW-1185">Reference proteome</keyword>
<evidence type="ECO:0000259" key="11">
    <source>
        <dbReference type="Pfam" id="PF21654"/>
    </source>
</evidence>
<evidence type="ECO:0000313" key="13">
    <source>
        <dbReference type="Proteomes" id="UP000183967"/>
    </source>
</evidence>
<evidence type="ECO:0000256" key="1">
    <source>
        <dbReference type="ARBA" id="ARBA00022679"/>
    </source>
</evidence>
<keyword evidence="3" id="KW-0479">Metal-binding</keyword>
<dbReference type="Proteomes" id="UP000183967">
    <property type="component" value="Unassembled WGS sequence"/>
</dbReference>
<organism evidence="12 13">
    <name type="scientific">Caloranaerobacter azorensis DSM 13643</name>
    <dbReference type="NCBI Taxonomy" id="1121264"/>
    <lineage>
        <taxon>Bacteria</taxon>
        <taxon>Bacillati</taxon>
        <taxon>Bacillota</taxon>
        <taxon>Tissierellia</taxon>
        <taxon>Tissierellales</taxon>
        <taxon>Thermohalobacteraceae</taxon>
        <taxon>Caloranaerobacter</taxon>
    </lineage>
</organism>
<dbReference type="GO" id="GO:0009117">
    <property type="term" value="P:nucleotide metabolic process"/>
    <property type="evidence" value="ECO:0007669"/>
    <property type="project" value="UniProtKB-KW"/>
</dbReference>
<feature type="domain" description="Cyclic GMP-AMP synthase DncV-like nucleotidyltransferase" evidence="11">
    <location>
        <begin position="56"/>
        <end position="139"/>
    </location>
</feature>
<evidence type="ECO:0000256" key="10">
    <source>
        <dbReference type="ARBA" id="ARBA00048304"/>
    </source>
</evidence>
<sequence>MASIQKQFEKFHDEIKLKRFDENATLREKRDIITNRIKEGLKKKFQNGEEGVPNVEFIDQGSYAVDLGINPDDGNYDIDEGAIFDLYIEDYEDPTEIKKWIRDIMDGHTVIPPIIKNPCVTITYSQNNEPIYHVDIPVYAKSKYDSKLYLAWGKEHSNDDNKYWEPADPIGLNEYINNRFTGDDKKQFKRIVRYMKKWKDICFKSSGNARPPSIGITIAAVEMFMPYTEYNQLSGKLEYVDLIALKNFVWKLKNSFISEWDSDREEYLYTIYLRLPVTPYKNIFSKMSKLQMTDFYYKLGDLYDALQKAEEDCDPHTACKLLANYFGNKFPIPEPKESRYQVNRSNAPSSSSA</sequence>
<keyword evidence="4" id="KW-0547">Nucleotide-binding</keyword>
<evidence type="ECO:0000256" key="6">
    <source>
        <dbReference type="ARBA" id="ARBA00022842"/>
    </source>
</evidence>
<evidence type="ECO:0000256" key="5">
    <source>
        <dbReference type="ARBA" id="ARBA00022840"/>
    </source>
</evidence>
<evidence type="ECO:0000256" key="9">
    <source>
        <dbReference type="ARBA" id="ARBA00044145"/>
    </source>
</evidence>